<reference evidence="2 3" key="1">
    <citation type="submission" date="2018-10" db="EMBL/GenBank/DDBJ databases">
        <title>Draft genome sequence of the microsporidian Tubulinosema ratisbonensis.</title>
        <authorList>
            <person name="Polonais V."/>
            <person name="Peyretaillade E."/>
            <person name="Niehus S."/>
            <person name="Wawrzyniak I."/>
            <person name="Franchet A."/>
            <person name="Gaspin C."/>
            <person name="Reichstadt M."/>
            <person name="Belser C."/>
            <person name="Labadie K."/>
            <person name="Delbac F."/>
            <person name="Ferrandon D."/>
        </authorList>
    </citation>
    <scope>NUCLEOTIDE SEQUENCE [LARGE SCALE GENOMIC DNA]</scope>
    <source>
        <strain evidence="2 3">Franzen</strain>
    </source>
</reference>
<name>A0A437AP59_9MICR</name>
<protein>
    <submittedName>
        <fullName evidence="2">Uncharacterized protein</fullName>
    </submittedName>
</protein>
<evidence type="ECO:0000313" key="2">
    <source>
        <dbReference type="EMBL" id="RVD92868.1"/>
    </source>
</evidence>
<proteinExistence type="predicted"/>
<organism evidence="2 3">
    <name type="scientific">Tubulinosema ratisbonensis</name>
    <dbReference type="NCBI Taxonomy" id="291195"/>
    <lineage>
        <taxon>Eukaryota</taxon>
        <taxon>Fungi</taxon>
        <taxon>Fungi incertae sedis</taxon>
        <taxon>Microsporidia</taxon>
        <taxon>Tubulinosematoidea</taxon>
        <taxon>Tubulinosematidae</taxon>
        <taxon>Tubulinosema</taxon>
    </lineage>
</organism>
<evidence type="ECO:0000313" key="3">
    <source>
        <dbReference type="Proteomes" id="UP000282876"/>
    </source>
</evidence>
<sequence>MYFAFVLISQVLSAKRQYGYTDERDTVNKKILKTNCDLFKDEECEPKESKLKANENGTFLLNYRNDLWFSQNDSITEQSSSKTLDKVNETFTDDTQQCLEENQIKSVENFSDSILDKSKNEDLALLQQEEEEFLFKEINSNQQLDDNLPFADQLFIFENSSAIIGENELINLELSRPTDFNNYKINSLENKTLSTDNNMHRNTNDEMSNSSEDSTETKEELADSDTRKTYLTLIKKDLLVTTFDNIKLYKDIETECFFEEIQLKFVKETHKLEIKYFFRLNKLYKCLKNTDFPAYLFLKISSRVMIDDDVINRNKLISFFQEYIKNKTMKNNIFELKYKENELESVISEFNKILSNYSTELKEVFFVNEKTYNQIYGTENFSDCKTWSSEKLYISLKVYLEDKENSIFIDLFPEICIFSDELKNHRKKHSSLIQFDLFLNLVAFKFIYLKKMIEKTIKQETHNSQWIITDSKPLVNYIFEMKCTFAIFGFNLLKKLKLHKFLMFRVFVIFLKLIDSEVLSYTELLNQAFLPIQDELIFSNNIKLNKYHKRLSESKRIFKHYEIKSIHDPKIYIFFEDCKEKLRIRYDKEYQRKLYLSKYSSPTQFTVIKELTEKLKNYFK</sequence>
<keyword evidence="3" id="KW-1185">Reference proteome</keyword>
<gene>
    <name evidence="2" type="ORF">TUBRATIS_006070</name>
</gene>
<dbReference type="EMBL" id="RCSS01000131">
    <property type="protein sequence ID" value="RVD92868.1"/>
    <property type="molecule type" value="Genomic_DNA"/>
</dbReference>
<dbReference type="VEuPathDB" id="MicrosporidiaDB:TUBRATIS_006070"/>
<feature type="region of interest" description="Disordered" evidence="1">
    <location>
        <begin position="194"/>
        <end position="221"/>
    </location>
</feature>
<evidence type="ECO:0000256" key="1">
    <source>
        <dbReference type="SAM" id="MobiDB-lite"/>
    </source>
</evidence>
<accession>A0A437AP59</accession>
<dbReference type="Proteomes" id="UP000282876">
    <property type="component" value="Unassembled WGS sequence"/>
</dbReference>
<comment type="caution">
    <text evidence="2">The sequence shown here is derived from an EMBL/GenBank/DDBJ whole genome shotgun (WGS) entry which is preliminary data.</text>
</comment>
<dbReference type="AlphaFoldDB" id="A0A437AP59"/>